<dbReference type="PANTHER" id="PTHR35851:SF1">
    <property type="entry name" value="CELL DIVISION PROTEIN FTSQ"/>
    <property type="match status" value="1"/>
</dbReference>
<evidence type="ECO:0000256" key="10">
    <source>
        <dbReference type="SAM" id="MobiDB-lite"/>
    </source>
</evidence>
<comment type="caution">
    <text evidence="12">The sequence shown here is derived from an EMBL/GenBank/DDBJ whole genome shotgun (WGS) entry which is preliminary data.</text>
</comment>
<evidence type="ECO:0000256" key="2">
    <source>
        <dbReference type="ARBA" id="ARBA00022475"/>
    </source>
</evidence>
<evidence type="ECO:0000259" key="11">
    <source>
        <dbReference type="PROSITE" id="PS51779"/>
    </source>
</evidence>
<evidence type="ECO:0000256" key="6">
    <source>
        <dbReference type="ARBA" id="ARBA00022989"/>
    </source>
</evidence>
<feature type="transmembrane region" description="Helical" evidence="9">
    <location>
        <begin position="29"/>
        <end position="47"/>
    </location>
</feature>
<dbReference type="HAMAP" id="MF_00911">
    <property type="entry name" value="FtsQ_subfam"/>
    <property type="match status" value="1"/>
</dbReference>
<keyword evidence="5 9" id="KW-0812">Transmembrane</keyword>
<feature type="region of interest" description="Disordered" evidence="10">
    <location>
        <begin position="264"/>
        <end position="287"/>
    </location>
</feature>
<keyword evidence="13" id="KW-1185">Reference proteome</keyword>
<protein>
    <recommendedName>
        <fullName evidence="9">Cell division protein FtsQ</fullName>
    </recommendedName>
</protein>
<sequence>MRMPPPPPADRPSRLQLFMRRQKKTLRPVAGLFLVGILAGGGFLYLSSPQTKSHLSSWLQHIASKAPLHIVSIKTDGAQLTSPEAISEALGVHVGDPILAFSVSGARDRLNKLPFVDHVIVERHLAGDIVVHITERPPFAVWQHNRHFILIDRQGNPVPDQGMTGKDAEAFTKLPLVVGVGASEAAASLIDVLSKEPEIRSHVAAAVRVNERRWNLVLHNNITVLLPEGEEEPAIHRLASIQKSTHLLDRSIVSVDMRLPDRLTVTKQQSEPGLSGTSSSPPPEHTP</sequence>
<feature type="compositionally biased region" description="Low complexity" evidence="10">
    <location>
        <begin position="270"/>
        <end position="279"/>
    </location>
</feature>
<dbReference type="Pfam" id="PF08478">
    <property type="entry name" value="POTRA_1"/>
    <property type="match status" value="1"/>
</dbReference>
<dbReference type="InterPro" id="IPR005548">
    <property type="entry name" value="Cell_div_FtsQ/DivIB_C"/>
</dbReference>
<dbReference type="InterPro" id="IPR026579">
    <property type="entry name" value="FtsQ"/>
</dbReference>
<keyword evidence="3 9" id="KW-0997">Cell inner membrane</keyword>
<gene>
    <name evidence="9" type="primary">ftsQ</name>
    <name evidence="12" type="ORF">OQ497_01380</name>
</gene>
<evidence type="ECO:0000256" key="4">
    <source>
        <dbReference type="ARBA" id="ARBA00022618"/>
    </source>
</evidence>
<keyword evidence="4 9" id="KW-0132">Cell division</keyword>
<keyword evidence="6 9" id="KW-1133">Transmembrane helix</keyword>
<evidence type="ECO:0000256" key="9">
    <source>
        <dbReference type="HAMAP-Rule" id="MF_00911"/>
    </source>
</evidence>
<dbReference type="RefSeq" id="WP_086554553.1">
    <property type="nucleotide sequence ID" value="NZ_JAERKZ010000009.1"/>
</dbReference>
<accession>A0ABT3QBI4</accession>
<name>A0ABT3QBI4_9PROT</name>
<reference evidence="12 13" key="1">
    <citation type="submission" date="2022-11" db="EMBL/GenBank/DDBJ databases">
        <title>Genome sequencing of Acetobacter type strain.</title>
        <authorList>
            <person name="Heo J."/>
            <person name="Lee D."/>
            <person name="Han B.-H."/>
            <person name="Hong S.-B."/>
            <person name="Kwon S.-W."/>
        </authorList>
    </citation>
    <scope>NUCLEOTIDE SEQUENCE [LARGE SCALE GENOMIC DNA]</scope>
    <source>
        <strain evidence="12 13">KACC 21253</strain>
    </source>
</reference>
<evidence type="ECO:0000313" key="12">
    <source>
        <dbReference type="EMBL" id="MCX2562621.1"/>
    </source>
</evidence>
<dbReference type="Gene3D" id="3.10.20.310">
    <property type="entry name" value="membrane protein fhac"/>
    <property type="match status" value="1"/>
</dbReference>
<evidence type="ECO:0000313" key="13">
    <source>
        <dbReference type="Proteomes" id="UP001301152"/>
    </source>
</evidence>
<organism evidence="12 13">
    <name type="scientific">Acetobacter thailandicus</name>
    <dbReference type="NCBI Taxonomy" id="1502842"/>
    <lineage>
        <taxon>Bacteria</taxon>
        <taxon>Pseudomonadati</taxon>
        <taxon>Pseudomonadota</taxon>
        <taxon>Alphaproteobacteria</taxon>
        <taxon>Acetobacterales</taxon>
        <taxon>Acetobacteraceae</taxon>
        <taxon>Acetobacter</taxon>
    </lineage>
</organism>
<dbReference type="PANTHER" id="PTHR35851">
    <property type="entry name" value="CELL DIVISION PROTEIN FTSQ"/>
    <property type="match status" value="1"/>
</dbReference>
<evidence type="ECO:0000256" key="3">
    <source>
        <dbReference type="ARBA" id="ARBA00022519"/>
    </source>
</evidence>
<dbReference type="InterPro" id="IPR045335">
    <property type="entry name" value="FtsQ_C_sf"/>
</dbReference>
<keyword evidence="8 9" id="KW-0131">Cell cycle</keyword>
<comment type="subcellular location">
    <subcellularLocation>
        <location evidence="9">Cell inner membrane</location>
        <topology evidence="9">Single-pass type II membrane protein</topology>
    </subcellularLocation>
    <subcellularLocation>
        <location evidence="1">Membrane</location>
    </subcellularLocation>
    <text evidence="9">Localizes to the division septum.</text>
</comment>
<dbReference type="GO" id="GO:0051301">
    <property type="term" value="P:cell division"/>
    <property type="evidence" value="ECO:0007669"/>
    <property type="project" value="UniProtKB-KW"/>
</dbReference>
<dbReference type="EMBL" id="JAPIUZ010000001">
    <property type="protein sequence ID" value="MCX2562621.1"/>
    <property type="molecule type" value="Genomic_DNA"/>
</dbReference>
<evidence type="ECO:0000256" key="7">
    <source>
        <dbReference type="ARBA" id="ARBA00023136"/>
    </source>
</evidence>
<dbReference type="Pfam" id="PF03799">
    <property type="entry name" value="FtsQ_DivIB_C"/>
    <property type="match status" value="1"/>
</dbReference>
<evidence type="ECO:0000256" key="5">
    <source>
        <dbReference type="ARBA" id="ARBA00022692"/>
    </source>
</evidence>
<dbReference type="InterPro" id="IPR034746">
    <property type="entry name" value="POTRA"/>
</dbReference>
<evidence type="ECO:0000256" key="8">
    <source>
        <dbReference type="ARBA" id="ARBA00023306"/>
    </source>
</evidence>
<dbReference type="InterPro" id="IPR013685">
    <property type="entry name" value="POTRA_FtsQ_type"/>
</dbReference>
<keyword evidence="7 9" id="KW-0472">Membrane</keyword>
<dbReference type="Proteomes" id="UP001301152">
    <property type="component" value="Unassembled WGS sequence"/>
</dbReference>
<feature type="domain" description="POTRA" evidence="11">
    <location>
        <begin position="66"/>
        <end position="136"/>
    </location>
</feature>
<comment type="similarity">
    <text evidence="9">Belongs to the FtsQ/DivIB family. FtsQ subfamily.</text>
</comment>
<evidence type="ECO:0000256" key="1">
    <source>
        <dbReference type="ARBA" id="ARBA00004370"/>
    </source>
</evidence>
<proteinExistence type="inferred from homology"/>
<dbReference type="Gene3D" id="3.40.50.11690">
    <property type="entry name" value="Cell division protein FtsQ/DivIB"/>
    <property type="match status" value="1"/>
</dbReference>
<keyword evidence="2 9" id="KW-1003">Cell membrane</keyword>
<dbReference type="PROSITE" id="PS51779">
    <property type="entry name" value="POTRA"/>
    <property type="match status" value="1"/>
</dbReference>
<comment type="function">
    <text evidence="9">Essential cell division protein.</text>
</comment>